<dbReference type="PANTHER" id="PTHR40045">
    <property type="entry name" value="YCGG FAMILY PROTEIN"/>
    <property type="match status" value="1"/>
</dbReference>
<proteinExistence type="predicted"/>
<evidence type="ECO:0000313" key="2">
    <source>
        <dbReference type="Proteomes" id="UP001235744"/>
    </source>
</evidence>
<protein>
    <submittedName>
        <fullName evidence="1">Guanitoxin biosynthesis heme-dependent pre-guanitoxin N-hydroxylase GntA</fullName>
    </submittedName>
</protein>
<dbReference type="InterPro" id="IPR014988">
    <property type="entry name" value="Uncharacterised_YqcI/YcgG"/>
</dbReference>
<dbReference type="NCBIfam" id="NF041366">
    <property type="entry name" value="GntA_guanitoxin"/>
    <property type="match status" value="1"/>
</dbReference>
<dbReference type="Pfam" id="PF08892">
    <property type="entry name" value="YqcI_YcgG"/>
    <property type="match status" value="1"/>
</dbReference>
<accession>A0ABY9J055</accession>
<name>A0ABY9J055_9ACTN</name>
<sequence>MQRSIEEELVSWINGDAFTCLGARAAVRQDLLVTHVYEELDSDDCTEKLHQNLIEFIDANVSAEHDFASFVAIFRTPRECGEEEFEQALWGQLGRLHRLDAKSYSWSEGYSSDTESSEFGFSVAGRPFFVAGLNPGSSRISRRFTYPALVFNSHEQFGRLKADGTYFGLQRRIRAKELRLQGSVNPMLADHGTSSEARQYSGRAVPADWKCPFHPEPGMHTPTG</sequence>
<dbReference type="PANTHER" id="PTHR40045:SF1">
    <property type="entry name" value="YQCI_YCGG FAMILY PROTEIN"/>
    <property type="match status" value="1"/>
</dbReference>
<organism evidence="1 2">
    <name type="scientific">Streptomyces poriferorum</name>
    <dbReference type="NCBI Taxonomy" id="2798799"/>
    <lineage>
        <taxon>Bacteria</taxon>
        <taxon>Bacillati</taxon>
        <taxon>Actinomycetota</taxon>
        <taxon>Actinomycetes</taxon>
        <taxon>Kitasatosporales</taxon>
        <taxon>Streptomycetaceae</taxon>
        <taxon>Streptomyces</taxon>
    </lineage>
</organism>
<evidence type="ECO:0000313" key="1">
    <source>
        <dbReference type="EMBL" id="WLQ59311.1"/>
    </source>
</evidence>
<keyword evidence="2" id="KW-1185">Reference proteome</keyword>
<gene>
    <name evidence="1" type="primary">gntA</name>
    <name evidence="1" type="ORF">P8A19_29560</name>
</gene>
<dbReference type="RefSeq" id="WP_219568498.1">
    <property type="nucleotide sequence ID" value="NZ_CP120988.1"/>
</dbReference>
<dbReference type="EMBL" id="CP120988">
    <property type="protein sequence ID" value="WLQ59311.1"/>
    <property type="molecule type" value="Genomic_DNA"/>
</dbReference>
<reference evidence="1 2" key="1">
    <citation type="submission" date="2023-03" db="EMBL/GenBank/DDBJ databases">
        <title>Isolation and description of six Streptomyces strains from soil environments, able to metabolize different microbial glucans.</title>
        <authorList>
            <person name="Widen T."/>
            <person name="Larsbrink J."/>
        </authorList>
    </citation>
    <scope>NUCLEOTIDE SEQUENCE [LARGE SCALE GENOMIC DNA]</scope>
    <source>
        <strain evidence="1 2">Alt2</strain>
    </source>
</reference>
<dbReference type="Proteomes" id="UP001235744">
    <property type="component" value="Chromosome"/>
</dbReference>